<evidence type="ECO:0000256" key="2">
    <source>
        <dbReference type="SAM" id="MobiDB-lite"/>
    </source>
</evidence>
<dbReference type="EMBL" id="JACGWM010000422">
    <property type="protein sequence ID" value="KAL0305081.1"/>
    <property type="molecule type" value="Genomic_DNA"/>
</dbReference>
<feature type="coiled-coil region" evidence="1">
    <location>
        <begin position="269"/>
        <end position="296"/>
    </location>
</feature>
<dbReference type="Pfam" id="PF03004">
    <property type="entry name" value="Transposase_24"/>
    <property type="match status" value="1"/>
</dbReference>
<proteinExistence type="predicted"/>
<feature type="region of interest" description="Disordered" evidence="2">
    <location>
        <begin position="1"/>
        <end position="100"/>
    </location>
</feature>
<keyword evidence="1" id="KW-0175">Coiled coil</keyword>
<reference evidence="3" key="1">
    <citation type="submission" date="2020-06" db="EMBL/GenBank/DDBJ databases">
        <authorList>
            <person name="Li T."/>
            <person name="Hu X."/>
            <person name="Zhang T."/>
            <person name="Song X."/>
            <person name="Zhang H."/>
            <person name="Dai N."/>
            <person name="Sheng W."/>
            <person name="Hou X."/>
            <person name="Wei L."/>
        </authorList>
    </citation>
    <scope>NUCLEOTIDE SEQUENCE</scope>
    <source>
        <strain evidence="3">KEN8</strain>
        <tissue evidence="3">Leaf</tissue>
    </source>
</reference>
<feature type="compositionally biased region" description="Polar residues" evidence="2">
    <location>
        <begin position="40"/>
        <end position="49"/>
    </location>
</feature>
<reference evidence="3" key="2">
    <citation type="journal article" date="2024" name="Plant">
        <title>Genomic evolution and insights into agronomic trait innovations of Sesamum species.</title>
        <authorList>
            <person name="Miao H."/>
            <person name="Wang L."/>
            <person name="Qu L."/>
            <person name="Liu H."/>
            <person name="Sun Y."/>
            <person name="Le M."/>
            <person name="Wang Q."/>
            <person name="Wei S."/>
            <person name="Zheng Y."/>
            <person name="Lin W."/>
            <person name="Duan Y."/>
            <person name="Cao H."/>
            <person name="Xiong S."/>
            <person name="Wang X."/>
            <person name="Wei L."/>
            <person name="Li C."/>
            <person name="Ma Q."/>
            <person name="Ju M."/>
            <person name="Zhao R."/>
            <person name="Li G."/>
            <person name="Mu C."/>
            <person name="Tian Q."/>
            <person name="Mei H."/>
            <person name="Zhang T."/>
            <person name="Gao T."/>
            <person name="Zhang H."/>
        </authorList>
    </citation>
    <scope>NUCLEOTIDE SEQUENCE</scope>
    <source>
        <strain evidence="3">KEN8</strain>
    </source>
</reference>
<comment type="caution">
    <text evidence="3">The sequence shown here is derived from an EMBL/GenBank/DDBJ whole genome shotgun (WGS) entry which is preliminary data.</text>
</comment>
<evidence type="ECO:0000256" key="1">
    <source>
        <dbReference type="SAM" id="Coils"/>
    </source>
</evidence>
<protein>
    <submittedName>
        <fullName evidence="3">Uncharacterized protein</fullName>
    </submittedName>
</protein>
<gene>
    <name evidence="3" type="ORF">Scaly_2998200</name>
</gene>
<evidence type="ECO:0000313" key="3">
    <source>
        <dbReference type="EMBL" id="KAL0305081.1"/>
    </source>
</evidence>
<feature type="compositionally biased region" description="Basic residues" evidence="2">
    <location>
        <begin position="1"/>
        <end position="11"/>
    </location>
</feature>
<name>A0AAW2KGL7_9LAMI</name>
<sequence>MVTRGRGKGRGRGRERGRGQGQESDQGVNEELLGVHSSRVEQTTSSNALSREPDPNTEVDETSVGLGNDPIIGEPSDDISSQSRRRGPNRGSQVPEHPDQRAFFERHGQDGIKCQRQLKIWFGGDLRWDELVEKHWSGENYKRKCKIAQKNRMTEKDGSITKHTGGSIPQGAHKLRMEKDLGREVGELELFHRTHRRNKGIGEFVDNKSKKVNEDYMSKIGGTDASTQSSFDFQSWCEVIGGPSKGHIYGFGRSQSSDGYSKTSVTSTFRESEERFNELRKEMDEKYNELTMKMQEEFLRREEESKRILEGSRGISEEGRRFTKKDIGARRNGSQIDLRVVAEVFTTTS</sequence>
<accession>A0AAW2KGL7</accession>
<organism evidence="3">
    <name type="scientific">Sesamum calycinum</name>
    <dbReference type="NCBI Taxonomy" id="2727403"/>
    <lineage>
        <taxon>Eukaryota</taxon>
        <taxon>Viridiplantae</taxon>
        <taxon>Streptophyta</taxon>
        <taxon>Embryophyta</taxon>
        <taxon>Tracheophyta</taxon>
        <taxon>Spermatophyta</taxon>
        <taxon>Magnoliopsida</taxon>
        <taxon>eudicotyledons</taxon>
        <taxon>Gunneridae</taxon>
        <taxon>Pentapetalae</taxon>
        <taxon>asterids</taxon>
        <taxon>lamiids</taxon>
        <taxon>Lamiales</taxon>
        <taxon>Pedaliaceae</taxon>
        <taxon>Sesamum</taxon>
    </lineage>
</organism>
<dbReference type="AlphaFoldDB" id="A0AAW2KGL7"/>
<dbReference type="InterPro" id="IPR004252">
    <property type="entry name" value="Probable_transposase_24"/>
</dbReference>